<dbReference type="EMBL" id="BAABJX010000038">
    <property type="protein sequence ID" value="GAA4839889.1"/>
    <property type="molecule type" value="Genomic_DNA"/>
</dbReference>
<name>A0ABP9DDX6_9BACT</name>
<dbReference type="Proteomes" id="UP001500298">
    <property type="component" value="Unassembled WGS sequence"/>
</dbReference>
<evidence type="ECO:0008006" key="3">
    <source>
        <dbReference type="Google" id="ProtNLM"/>
    </source>
</evidence>
<organism evidence="1 2">
    <name type="scientific">Algivirga pacifica</name>
    <dbReference type="NCBI Taxonomy" id="1162670"/>
    <lineage>
        <taxon>Bacteria</taxon>
        <taxon>Pseudomonadati</taxon>
        <taxon>Bacteroidota</taxon>
        <taxon>Cytophagia</taxon>
        <taxon>Cytophagales</taxon>
        <taxon>Flammeovirgaceae</taxon>
        <taxon>Algivirga</taxon>
    </lineage>
</organism>
<accession>A0ABP9DDX6</accession>
<evidence type="ECO:0000313" key="1">
    <source>
        <dbReference type="EMBL" id="GAA4839889.1"/>
    </source>
</evidence>
<evidence type="ECO:0000313" key="2">
    <source>
        <dbReference type="Proteomes" id="UP001500298"/>
    </source>
</evidence>
<proteinExistence type="predicted"/>
<keyword evidence="2" id="KW-1185">Reference proteome</keyword>
<protein>
    <recommendedName>
        <fullName evidence="3">DUF5723 domain-containing protein</fullName>
    </recommendedName>
</protein>
<comment type="caution">
    <text evidence="1">The sequence shown here is derived from an EMBL/GenBank/DDBJ whole genome shotgun (WGS) entry which is preliminary data.</text>
</comment>
<reference evidence="2" key="1">
    <citation type="journal article" date="2019" name="Int. J. Syst. Evol. Microbiol.">
        <title>The Global Catalogue of Microorganisms (GCM) 10K type strain sequencing project: providing services to taxonomists for standard genome sequencing and annotation.</title>
        <authorList>
            <consortium name="The Broad Institute Genomics Platform"/>
            <consortium name="The Broad Institute Genome Sequencing Center for Infectious Disease"/>
            <person name="Wu L."/>
            <person name="Ma J."/>
        </authorList>
    </citation>
    <scope>NUCLEOTIDE SEQUENCE [LARGE SCALE GENOMIC DNA]</scope>
    <source>
        <strain evidence="2">JCM 18326</strain>
    </source>
</reference>
<sequence length="557" mass="63861">MILIILFLNVKTTVLSQVIYEKIEVKKNDFTGALATEVDTLPFNFKFIPETGVSLSFPNKCLKGYLGGNLNYAHWTVQISTLMNVENYNNIKYEVGGRSAVRYSIYKKWFVESAYALSVPLLPLTSSDRKVETSKLSHIYSGAIGYNINIFQKYLFHVKIEGGIEKQHPFINVGMGFPLVLSDRKIDKLKRESEVKMEEVKAKGKGKLKQVLTFKDRLEYLSDNKSQPLISLFKLVTQSIDTEQVFSIPQGDSMKIQYAPAVKLPLSKSLTFGIGPKILGVYDSLQTAFDLGGRFFLRYKPINKKWLPYLQAEYGGLIQTVSRQYVDKWKIESLNWKADYLLGIGYSFRVTSSNNIEMSLFRKLRMNKGDFESTSEPWDFRFSFSTDMPYIDKEINRVELPKPDFDLSQFLKLGGELNISIQEPIGVELAPNISYRFGKQNKQKVKPWVLSMMPLLSFSRVKEYGDLVSYGGRLQGMYNPSQFWPSLQLEVESINASDYRIEEYKRVWCSSIYFGAKHQFSIGGLFSYSINIMRNLTYQESTPVNSSPWVVRIGFGK</sequence>
<gene>
    <name evidence="1" type="ORF">GCM10023331_26360</name>
</gene>